<keyword evidence="3" id="KW-1185">Reference proteome</keyword>
<dbReference type="Pfam" id="PF05685">
    <property type="entry name" value="Uma2"/>
    <property type="match status" value="1"/>
</dbReference>
<evidence type="ECO:0000313" key="2">
    <source>
        <dbReference type="EMBL" id="PDV97712.1"/>
    </source>
</evidence>
<feature type="domain" description="Putative restriction endonuclease" evidence="1">
    <location>
        <begin position="39"/>
        <end position="148"/>
    </location>
</feature>
<dbReference type="InterPro" id="IPR012296">
    <property type="entry name" value="Nuclease_put_TT1808"/>
</dbReference>
<dbReference type="Gene3D" id="3.90.1570.10">
    <property type="entry name" value="tt1808, chain A"/>
    <property type="match status" value="1"/>
</dbReference>
<dbReference type="CDD" id="cd06260">
    <property type="entry name" value="DUF820-like"/>
    <property type="match status" value="1"/>
</dbReference>
<dbReference type="InterPro" id="IPR008538">
    <property type="entry name" value="Uma2"/>
</dbReference>
<name>A0A2H3L3I8_9CHLR</name>
<dbReference type="InterPro" id="IPR011335">
    <property type="entry name" value="Restrct_endonuc-II-like"/>
</dbReference>
<dbReference type="Proteomes" id="UP000220922">
    <property type="component" value="Unassembled WGS sequence"/>
</dbReference>
<protein>
    <recommendedName>
        <fullName evidence="1">Putative restriction endonuclease domain-containing protein</fullName>
    </recommendedName>
</protein>
<reference evidence="2 3" key="1">
    <citation type="submission" date="2016-05" db="EMBL/GenBank/DDBJ databases">
        <authorList>
            <person name="Lavstsen T."/>
            <person name="Jespersen J.S."/>
        </authorList>
    </citation>
    <scope>NUCLEOTIDE SEQUENCE [LARGE SCALE GENOMIC DNA]</scope>
    <source>
        <strain evidence="2 3">B7-9</strain>
    </source>
</reference>
<comment type="caution">
    <text evidence="2">The sequence shown here is derived from an EMBL/GenBank/DDBJ whole genome shotgun (WGS) entry which is preliminary data.</text>
</comment>
<organism evidence="2 3">
    <name type="scientific">Candidatus Chloroploca asiatica</name>
    <dbReference type="NCBI Taxonomy" id="1506545"/>
    <lineage>
        <taxon>Bacteria</taxon>
        <taxon>Bacillati</taxon>
        <taxon>Chloroflexota</taxon>
        <taxon>Chloroflexia</taxon>
        <taxon>Chloroflexales</taxon>
        <taxon>Chloroflexineae</taxon>
        <taxon>Oscillochloridaceae</taxon>
        <taxon>Candidatus Chloroploca</taxon>
    </lineage>
</organism>
<accession>A0A2H3L3I8</accession>
<dbReference type="PANTHER" id="PTHR33352:SF2">
    <property type="entry name" value="SLL0995 PROTEIN"/>
    <property type="match status" value="1"/>
</dbReference>
<gene>
    <name evidence="2" type="ORF">A9Q02_03950</name>
</gene>
<sequence length="203" mass="23373">MARDEASRPAATRKLACAGVNGQHTRAKWTFNFDALFADRPDVFVAGDLLWYPVEGRPDIRRAPDALVVFGRPKGYRGSYMQWREDQIAPQVVFEVLSSKNTLSEMARKLEFYDLYGVEEYYLYDPERNDLSGWLRQGERLRPLETVDGWLSPRLGVRFALDPQELQIIRPDGRPFLSFVEVYQRAMLLTERLRALGLDPDAG</sequence>
<dbReference type="AlphaFoldDB" id="A0A2H3L3I8"/>
<dbReference type="OrthoDB" id="156916at2"/>
<dbReference type="PANTHER" id="PTHR33352">
    <property type="entry name" value="SLR1095 PROTEIN"/>
    <property type="match status" value="1"/>
</dbReference>
<proteinExistence type="predicted"/>
<dbReference type="SUPFAM" id="SSF52980">
    <property type="entry name" value="Restriction endonuclease-like"/>
    <property type="match status" value="1"/>
</dbReference>
<dbReference type="EMBL" id="LYXE01000127">
    <property type="protein sequence ID" value="PDV97712.1"/>
    <property type="molecule type" value="Genomic_DNA"/>
</dbReference>
<evidence type="ECO:0000259" key="1">
    <source>
        <dbReference type="Pfam" id="PF05685"/>
    </source>
</evidence>
<evidence type="ECO:0000313" key="3">
    <source>
        <dbReference type="Proteomes" id="UP000220922"/>
    </source>
</evidence>